<evidence type="ECO:0000313" key="2">
    <source>
        <dbReference type="EMBL" id="QCB27948.1"/>
    </source>
</evidence>
<evidence type="ECO:0000256" key="1">
    <source>
        <dbReference type="SAM" id="Phobius"/>
    </source>
</evidence>
<keyword evidence="1" id="KW-1133">Transmembrane helix</keyword>
<keyword evidence="1" id="KW-0472">Membrane</keyword>
<dbReference type="Proteomes" id="UP000296352">
    <property type="component" value="Chromosome"/>
</dbReference>
<dbReference type="EMBL" id="CP039247">
    <property type="protein sequence ID" value="QCB27948.1"/>
    <property type="molecule type" value="Genomic_DNA"/>
</dbReference>
<reference evidence="2 3" key="1">
    <citation type="submission" date="2019-04" db="EMBL/GenBank/DDBJ databases">
        <title>Corynebacterium endometrii sp. nov., isolated from the uterus of a cow with endometritis.</title>
        <authorList>
            <person name="Ballas P."/>
            <person name="Ruckert C."/>
            <person name="Wagener K."/>
            <person name="Drillich M."/>
            <person name="Kaempfer P."/>
            <person name="Busse H.-J."/>
            <person name="Ehling-Schulz M."/>
        </authorList>
    </citation>
    <scope>NUCLEOTIDE SEQUENCE [LARGE SCALE GENOMIC DNA]</scope>
    <source>
        <strain evidence="2 3">LMM-1653</strain>
    </source>
</reference>
<evidence type="ECO:0000313" key="3">
    <source>
        <dbReference type="Proteomes" id="UP000296352"/>
    </source>
</evidence>
<organism evidence="2 3">
    <name type="scientific">Corynebacterium endometrii</name>
    <dbReference type="NCBI Taxonomy" id="2488819"/>
    <lineage>
        <taxon>Bacteria</taxon>
        <taxon>Bacillati</taxon>
        <taxon>Actinomycetota</taxon>
        <taxon>Actinomycetes</taxon>
        <taxon>Mycobacteriales</taxon>
        <taxon>Corynebacteriaceae</taxon>
        <taxon>Corynebacterium</taxon>
    </lineage>
</organism>
<feature type="transmembrane region" description="Helical" evidence="1">
    <location>
        <begin position="12"/>
        <end position="36"/>
    </location>
</feature>
<proteinExistence type="predicted"/>
<keyword evidence="1" id="KW-0812">Transmembrane</keyword>
<protein>
    <recommendedName>
        <fullName evidence="4">DUF2771 domain-containing protein</fullName>
    </recommendedName>
</protein>
<dbReference type="InterPro" id="IPR024495">
    <property type="entry name" value="DUF2771"/>
</dbReference>
<name>A0A4V1CEF7_9CORY</name>
<dbReference type="RefSeq" id="WP_136140751.1">
    <property type="nucleotide sequence ID" value="NZ_CP039247.1"/>
</dbReference>
<dbReference type="KEGG" id="cee:CENDO_03270"/>
<gene>
    <name evidence="2" type="ORF">CENDO_03270</name>
</gene>
<sequence>MATRKEAQRKSLLQILALIIAVVVIVVGVVLFQSWINNRPGAEPKDVAITATVGDNSMEVFPYIACEPGLECPEGEVPNLTVGPDETLKIEIPEEVSNHQWKILTIYDDVAANDEKLHGANETSEVEVPGSVDVIDISTSGETGQRPQLKVVEITSVMIGTDANGEEAPFTTVWSLSTMTDEELAAEQNAPQNGEQEAR</sequence>
<dbReference type="AlphaFoldDB" id="A0A4V1CEF7"/>
<keyword evidence="3" id="KW-1185">Reference proteome</keyword>
<accession>A0A4V1CEF7</accession>
<dbReference type="OrthoDB" id="4424536at2"/>
<evidence type="ECO:0008006" key="4">
    <source>
        <dbReference type="Google" id="ProtNLM"/>
    </source>
</evidence>
<dbReference type="Pfam" id="PF10969">
    <property type="entry name" value="DUF2771"/>
    <property type="match status" value="1"/>
</dbReference>